<organism evidence="1 2">
    <name type="scientific">Lentibacillus populi</name>
    <dbReference type="NCBI Taxonomy" id="1827502"/>
    <lineage>
        <taxon>Bacteria</taxon>
        <taxon>Bacillati</taxon>
        <taxon>Bacillota</taxon>
        <taxon>Bacilli</taxon>
        <taxon>Bacillales</taxon>
        <taxon>Bacillaceae</taxon>
        <taxon>Lentibacillus</taxon>
    </lineage>
</organism>
<reference evidence="1" key="2">
    <citation type="submission" date="2020-09" db="EMBL/GenBank/DDBJ databases">
        <authorList>
            <person name="Sun Q."/>
            <person name="Zhou Y."/>
        </authorList>
    </citation>
    <scope>NUCLEOTIDE SEQUENCE</scope>
    <source>
        <strain evidence="1">CGMCC 1.15454</strain>
    </source>
</reference>
<dbReference type="Proteomes" id="UP000621492">
    <property type="component" value="Unassembled WGS sequence"/>
</dbReference>
<proteinExistence type="predicted"/>
<protein>
    <submittedName>
        <fullName evidence="1">Uncharacterized protein</fullName>
    </submittedName>
</protein>
<sequence>MKSIWYMAAGLLAILFLGIFTYVMTEFQDASETIKQQKKIEALGRK</sequence>
<dbReference type="RefSeq" id="WP_188725011.1">
    <property type="nucleotide sequence ID" value="NZ_BMJD01000012.1"/>
</dbReference>
<gene>
    <name evidence="1" type="ORF">GCM10011409_18860</name>
</gene>
<evidence type="ECO:0000313" key="1">
    <source>
        <dbReference type="EMBL" id="GGB41567.1"/>
    </source>
</evidence>
<accession>A0A9W5X5R2</accession>
<dbReference type="AlphaFoldDB" id="A0A9W5X5R2"/>
<comment type="caution">
    <text evidence="1">The sequence shown here is derived from an EMBL/GenBank/DDBJ whole genome shotgun (WGS) entry which is preliminary data.</text>
</comment>
<keyword evidence="2" id="KW-1185">Reference proteome</keyword>
<dbReference type="EMBL" id="BMJD01000012">
    <property type="protein sequence ID" value="GGB41567.1"/>
    <property type="molecule type" value="Genomic_DNA"/>
</dbReference>
<name>A0A9W5X5R2_9BACI</name>
<reference evidence="1" key="1">
    <citation type="journal article" date="2014" name="Int. J. Syst. Evol. Microbiol.">
        <title>Complete genome sequence of Corynebacterium casei LMG S-19264T (=DSM 44701T), isolated from a smear-ripened cheese.</title>
        <authorList>
            <consortium name="US DOE Joint Genome Institute (JGI-PGF)"/>
            <person name="Walter F."/>
            <person name="Albersmeier A."/>
            <person name="Kalinowski J."/>
            <person name="Ruckert C."/>
        </authorList>
    </citation>
    <scope>NUCLEOTIDE SEQUENCE</scope>
    <source>
        <strain evidence="1">CGMCC 1.15454</strain>
    </source>
</reference>
<evidence type="ECO:0000313" key="2">
    <source>
        <dbReference type="Proteomes" id="UP000621492"/>
    </source>
</evidence>